<dbReference type="Proteomes" id="UP000799779">
    <property type="component" value="Unassembled WGS sequence"/>
</dbReference>
<name>A0A6A5VYJ4_9PLEO</name>
<keyword evidence="3" id="KW-1185">Reference proteome</keyword>
<proteinExistence type="predicted"/>
<dbReference type="OrthoDB" id="3785610at2759"/>
<sequence>MAVTKLLGASLLLSSVCAFATTRAAPANLQIIDSKISYCDIPISTQRAPNDQGFTITYDTAKSTGLMPVSLASTDAENTTETTCLVCASFKWSNNLYGSIMSVEYDFWHKLEPGSLEQVASYITMENATRDEYFESLYTYGSEDTMSIFHTQTTLINASEPLILDYTRDHEEVCVQTAFRVISRGGWEGGARAEISRSSVFVQSVNIEWAGTKP</sequence>
<gene>
    <name evidence="2" type="ORF">P154DRAFT_582459</name>
</gene>
<dbReference type="EMBL" id="ML977686">
    <property type="protein sequence ID" value="KAF1993788.1"/>
    <property type="molecule type" value="Genomic_DNA"/>
</dbReference>
<feature type="chain" id="PRO_5025664530" evidence="1">
    <location>
        <begin position="19"/>
        <end position="214"/>
    </location>
</feature>
<accession>A0A6A5VYJ4</accession>
<evidence type="ECO:0000313" key="3">
    <source>
        <dbReference type="Proteomes" id="UP000799779"/>
    </source>
</evidence>
<keyword evidence="1" id="KW-0732">Signal</keyword>
<organism evidence="2 3">
    <name type="scientific">Amniculicola lignicola CBS 123094</name>
    <dbReference type="NCBI Taxonomy" id="1392246"/>
    <lineage>
        <taxon>Eukaryota</taxon>
        <taxon>Fungi</taxon>
        <taxon>Dikarya</taxon>
        <taxon>Ascomycota</taxon>
        <taxon>Pezizomycotina</taxon>
        <taxon>Dothideomycetes</taxon>
        <taxon>Pleosporomycetidae</taxon>
        <taxon>Pleosporales</taxon>
        <taxon>Amniculicolaceae</taxon>
        <taxon>Amniculicola</taxon>
    </lineage>
</organism>
<dbReference type="AlphaFoldDB" id="A0A6A5VYJ4"/>
<evidence type="ECO:0000313" key="2">
    <source>
        <dbReference type="EMBL" id="KAF1993788.1"/>
    </source>
</evidence>
<reference evidence="2" key="1">
    <citation type="journal article" date="2020" name="Stud. Mycol.">
        <title>101 Dothideomycetes genomes: a test case for predicting lifestyles and emergence of pathogens.</title>
        <authorList>
            <person name="Haridas S."/>
            <person name="Albert R."/>
            <person name="Binder M."/>
            <person name="Bloem J."/>
            <person name="Labutti K."/>
            <person name="Salamov A."/>
            <person name="Andreopoulos B."/>
            <person name="Baker S."/>
            <person name="Barry K."/>
            <person name="Bills G."/>
            <person name="Bluhm B."/>
            <person name="Cannon C."/>
            <person name="Castanera R."/>
            <person name="Culley D."/>
            <person name="Daum C."/>
            <person name="Ezra D."/>
            <person name="Gonzalez J."/>
            <person name="Henrissat B."/>
            <person name="Kuo A."/>
            <person name="Liang C."/>
            <person name="Lipzen A."/>
            <person name="Lutzoni F."/>
            <person name="Magnuson J."/>
            <person name="Mondo S."/>
            <person name="Nolan M."/>
            <person name="Ohm R."/>
            <person name="Pangilinan J."/>
            <person name="Park H.-J."/>
            <person name="Ramirez L."/>
            <person name="Alfaro M."/>
            <person name="Sun H."/>
            <person name="Tritt A."/>
            <person name="Yoshinaga Y."/>
            <person name="Zwiers L.-H."/>
            <person name="Turgeon B."/>
            <person name="Goodwin S."/>
            <person name="Spatafora J."/>
            <person name="Crous P."/>
            <person name="Grigoriev I."/>
        </authorList>
    </citation>
    <scope>NUCLEOTIDE SEQUENCE</scope>
    <source>
        <strain evidence="2">CBS 123094</strain>
    </source>
</reference>
<protein>
    <submittedName>
        <fullName evidence="2">Uncharacterized protein</fullName>
    </submittedName>
</protein>
<feature type="signal peptide" evidence="1">
    <location>
        <begin position="1"/>
        <end position="18"/>
    </location>
</feature>
<evidence type="ECO:0000256" key="1">
    <source>
        <dbReference type="SAM" id="SignalP"/>
    </source>
</evidence>